<dbReference type="Pfam" id="PF18032">
    <property type="entry name" value="FRP"/>
    <property type="match status" value="1"/>
</dbReference>
<evidence type="ECO:0000313" key="1">
    <source>
        <dbReference type="EMBL" id="MBW4660457.1"/>
    </source>
</evidence>
<dbReference type="EMBL" id="JAHHHD010000021">
    <property type="protein sequence ID" value="MBW4660457.1"/>
    <property type="molecule type" value="Genomic_DNA"/>
</dbReference>
<proteinExistence type="predicted"/>
<dbReference type="Proteomes" id="UP000757435">
    <property type="component" value="Unassembled WGS sequence"/>
</dbReference>
<evidence type="ECO:0008006" key="3">
    <source>
        <dbReference type="Google" id="ProtNLM"/>
    </source>
</evidence>
<dbReference type="Gene3D" id="6.10.140.1840">
    <property type="match status" value="1"/>
</dbReference>
<reference evidence="1" key="2">
    <citation type="journal article" date="2022" name="Microbiol. Resour. Announc.">
        <title>Metagenome Sequencing to Explore Phylogenomics of Terrestrial Cyanobacteria.</title>
        <authorList>
            <person name="Ward R.D."/>
            <person name="Stajich J.E."/>
            <person name="Johansen J.R."/>
            <person name="Huntemann M."/>
            <person name="Clum A."/>
            <person name="Foster B."/>
            <person name="Foster B."/>
            <person name="Roux S."/>
            <person name="Palaniappan K."/>
            <person name="Varghese N."/>
            <person name="Mukherjee S."/>
            <person name="Reddy T.B.K."/>
            <person name="Daum C."/>
            <person name="Copeland A."/>
            <person name="Chen I.A."/>
            <person name="Ivanova N.N."/>
            <person name="Kyrpides N.C."/>
            <person name="Shapiro N."/>
            <person name="Eloe-Fadrosh E.A."/>
            <person name="Pietrasiak N."/>
        </authorList>
    </citation>
    <scope>NUCLEOTIDE SEQUENCE</scope>
    <source>
        <strain evidence="1">UHER 2000/2452</strain>
    </source>
</reference>
<dbReference type="AlphaFoldDB" id="A0A951UNI0"/>
<dbReference type="InterPro" id="IPR053747">
    <property type="entry name" value="Fluoresc_Recovery_Reg"/>
</dbReference>
<accession>A0A951UNI0</accession>
<organism evidence="1 2">
    <name type="scientific">Drouetiella hepatica Uher 2000/2452</name>
    <dbReference type="NCBI Taxonomy" id="904376"/>
    <lineage>
        <taxon>Bacteria</taxon>
        <taxon>Bacillati</taxon>
        <taxon>Cyanobacteriota</taxon>
        <taxon>Cyanophyceae</taxon>
        <taxon>Oculatellales</taxon>
        <taxon>Oculatellaceae</taxon>
        <taxon>Drouetiella</taxon>
    </lineage>
</organism>
<dbReference type="GO" id="GO:0042651">
    <property type="term" value="C:thylakoid membrane"/>
    <property type="evidence" value="ECO:0007669"/>
    <property type="project" value="InterPro"/>
</dbReference>
<gene>
    <name evidence="1" type="ORF">KME15_17425</name>
</gene>
<comment type="caution">
    <text evidence="1">The sequence shown here is derived from an EMBL/GenBank/DDBJ whole genome shotgun (WGS) entry which is preliminary data.</text>
</comment>
<dbReference type="InterPro" id="IPR041601">
    <property type="entry name" value="FRP"/>
</dbReference>
<sequence length="108" mass="12349">MQVSEAEWTEVEKNIAKTAFDQAYMREIEALIQQVRAEASSLVELGDLWRLHDFLSARRHEVEGKYDYEYSGLLFVFAGLVKEGWLHLSDLEGLEKGKLSKVASLAKM</sequence>
<name>A0A951UNI0_9CYAN</name>
<reference evidence="1" key="1">
    <citation type="submission" date="2021-05" db="EMBL/GenBank/DDBJ databases">
        <authorList>
            <person name="Pietrasiak N."/>
            <person name="Ward R."/>
            <person name="Stajich J.E."/>
            <person name="Kurbessoian T."/>
        </authorList>
    </citation>
    <scope>NUCLEOTIDE SEQUENCE</scope>
    <source>
        <strain evidence="1">UHER 2000/2452</strain>
    </source>
</reference>
<evidence type="ECO:0000313" key="2">
    <source>
        <dbReference type="Proteomes" id="UP000757435"/>
    </source>
</evidence>
<protein>
    <recommendedName>
        <fullName evidence="3">Fluorescence recovery protein</fullName>
    </recommendedName>
</protein>